<accession>A0A239M1K7</accession>
<proteinExistence type="predicted"/>
<evidence type="ECO:0000256" key="1">
    <source>
        <dbReference type="SAM" id="SignalP"/>
    </source>
</evidence>
<organism evidence="3 4">
    <name type="scientific">Ekhidna lutea</name>
    <dbReference type="NCBI Taxonomy" id="447679"/>
    <lineage>
        <taxon>Bacteria</taxon>
        <taxon>Pseudomonadati</taxon>
        <taxon>Bacteroidota</taxon>
        <taxon>Cytophagia</taxon>
        <taxon>Cytophagales</taxon>
        <taxon>Reichenbachiellaceae</taxon>
        <taxon>Ekhidna</taxon>
    </lineage>
</organism>
<protein>
    <recommendedName>
        <fullName evidence="2">DUF5916 domain-containing protein</fullName>
    </recommendedName>
</protein>
<dbReference type="CDD" id="cd09618">
    <property type="entry name" value="CBM9_like_2"/>
    <property type="match status" value="1"/>
</dbReference>
<feature type="signal peptide" evidence="1">
    <location>
        <begin position="1"/>
        <end position="23"/>
    </location>
</feature>
<name>A0A239M1K7_EKHLU</name>
<dbReference type="Gene3D" id="2.60.40.1190">
    <property type="match status" value="1"/>
</dbReference>
<gene>
    <name evidence="3" type="ORF">SAMN05421640_3576</name>
</gene>
<reference evidence="3 4" key="1">
    <citation type="submission" date="2017-06" db="EMBL/GenBank/DDBJ databases">
        <authorList>
            <person name="Kim H.J."/>
            <person name="Triplett B.A."/>
        </authorList>
    </citation>
    <scope>NUCLEOTIDE SEQUENCE [LARGE SCALE GENOMIC DNA]</scope>
    <source>
        <strain evidence="3 4">DSM 19307</strain>
    </source>
</reference>
<feature type="chain" id="PRO_5012534489" description="DUF5916 domain-containing protein" evidence="1">
    <location>
        <begin position="24"/>
        <end position="758"/>
    </location>
</feature>
<evidence type="ECO:0000313" key="4">
    <source>
        <dbReference type="Proteomes" id="UP000198393"/>
    </source>
</evidence>
<dbReference type="Pfam" id="PF19313">
    <property type="entry name" value="DUF5916"/>
    <property type="match status" value="1"/>
</dbReference>
<sequence>MNRTKKALTLSFLLAFVCGWAQNQPDGVDYYIESTDEFIELDGRLDEAIWKQLPRAGGFYQTFPTDNQPALDSTQFMITYTDKSIIIGVICYDYLEGDDISTTRRRDFDWSSNDNVAFYLDPYDDKTNGFSFQVTPNNVQREGLVLLGGDVRDDWDNKWYSAVSKGENYWSAEISIPFKTIRYNNTPEWNLQVLRNNLKRNERTAWIQVPQGYRMSNMTFSGRLNWDEPPKPAGPNVTVIPYIASSAGKDHEEGEPAEYKLDGGFDAKVAVSSSINVDLTFNPDFSQVEVDQQVTNLQRFELFFPERRQFFLENQDLFADGGFFRSRPFFSRRIGIQGSGDTRRNVPIIAGARLSGKIGSKWRVGALNMMTNRDETSEEISPAQNYSVAVLERQIFSRSRLSAIFVGRNNLGESAVTYDSTTLANTGDLQDQFGNELNPKDTLVTLSEYNYVFGLDYNLANIDNSWEGDFFYHRSLDPGVSSDEKYATGAFLRYQKPTFGARVNFQRIGENHNAEVGFVPRPGVTNYGAGTEFNIFPAEGSIVQRHGPGIGFGGVLTNDWERLDNDAGFEYRISFLNTSYLEIGSGWDFVSLTSSFDPSGSDGRELEENTRHSWYRYRIFYRTDRRKNFIVRASVSNGGFFNGKRFNAELGLTFRLPPVMQIQLNGEYNKVNLPAPYNDADLFLIGPRFDLTLSNKVFFTTFIQYNSQRENLGHNSRFQWRFKPVSDIFLVYTDNYITDGFQTRNRAIVFKVNYWLNL</sequence>
<evidence type="ECO:0000313" key="3">
    <source>
        <dbReference type="EMBL" id="SNT36561.1"/>
    </source>
</evidence>
<keyword evidence="4" id="KW-1185">Reference proteome</keyword>
<keyword evidence="1" id="KW-0732">Signal</keyword>
<dbReference type="RefSeq" id="WP_089358243.1">
    <property type="nucleotide sequence ID" value="NZ_FZPD01000006.1"/>
</dbReference>
<dbReference type="InterPro" id="IPR045670">
    <property type="entry name" value="DUF5916"/>
</dbReference>
<dbReference type="SUPFAM" id="SSF49344">
    <property type="entry name" value="CBD9-like"/>
    <property type="match status" value="1"/>
</dbReference>
<dbReference type="EMBL" id="FZPD01000006">
    <property type="protein sequence ID" value="SNT36561.1"/>
    <property type="molecule type" value="Genomic_DNA"/>
</dbReference>
<dbReference type="AlphaFoldDB" id="A0A239M1K7"/>
<dbReference type="OrthoDB" id="9786766at2"/>
<evidence type="ECO:0000259" key="2">
    <source>
        <dbReference type="Pfam" id="PF19313"/>
    </source>
</evidence>
<dbReference type="Proteomes" id="UP000198393">
    <property type="component" value="Unassembled WGS sequence"/>
</dbReference>
<feature type="domain" description="DUF5916" evidence="2">
    <location>
        <begin position="238"/>
        <end position="722"/>
    </location>
</feature>